<feature type="domain" description="ATP synthase alpha subunit C-terminal" evidence="13">
    <location>
        <begin position="376"/>
        <end position="499"/>
    </location>
</feature>
<evidence type="ECO:0000256" key="4">
    <source>
        <dbReference type="ARBA" id="ARBA00022741"/>
    </source>
</evidence>
<evidence type="ECO:0000256" key="6">
    <source>
        <dbReference type="ARBA" id="ARBA00022840"/>
    </source>
</evidence>
<dbReference type="Gene3D" id="1.20.150.20">
    <property type="entry name" value="ATP synthase alpha/beta chain, C-terminal domain"/>
    <property type="match status" value="1"/>
</dbReference>
<feature type="domain" description="ATPase F1/V1/A1 complex alpha/beta subunit nucleotide-binding" evidence="12">
    <location>
        <begin position="154"/>
        <end position="369"/>
    </location>
</feature>
<dbReference type="NCBIfam" id="NF009884">
    <property type="entry name" value="PRK13343.1"/>
    <property type="match status" value="1"/>
</dbReference>
<dbReference type="GO" id="GO:0046933">
    <property type="term" value="F:proton-transporting ATP synthase activity, rotational mechanism"/>
    <property type="evidence" value="ECO:0007669"/>
    <property type="project" value="InterPro"/>
</dbReference>
<evidence type="ECO:0000256" key="9">
    <source>
        <dbReference type="ARBA" id="ARBA00023196"/>
    </source>
</evidence>
<organism evidence="15 16">
    <name type="scientific">Methanosarcina barkeri str. Wiesmoor</name>
    <dbReference type="NCBI Taxonomy" id="1434109"/>
    <lineage>
        <taxon>Archaea</taxon>
        <taxon>Methanobacteriati</taxon>
        <taxon>Methanobacteriota</taxon>
        <taxon>Stenosarchaea group</taxon>
        <taxon>Methanomicrobia</taxon>
        <taxon>Methanosarcinales</taxon>
        <taxon>Methanosarcinaceae</taxon>
        <taxon>Methanosarcina</taxon>
    </lineage>
</organism>
<feature type="compositionally biased region" description="Basic and acidic residues" evidence="11">
    <location>
        <begin position="511"/>
        <end position="535"/>
    </location>
</feature>
<evidence type="ECO:0000256" key="11">
    <source>
        <dbReference type="SAM" id="MobiDB-lite"/>
    </source>
</evidence>
<dbReference type="Proteomes" id="UP000033038">
    <property type="component" value="Chromosome"/>
</dbReference>
<evidence type="ECO:0000259" key="13">
    <source>
        <dbReference type="Pfam" id="PF00306"/>
    </source>
</evidence>
<dbReference type="PROSITE" id="PS00152">
    <property type="entry name" value="ATPASE_ALPHA_BETA"/>
    <property type="match status" value="1"/>
</dbReference>
<evidence type="ECO:0000313" key="16">
    <source>
        <dbReference type="Proteomes" id="UP000033038"/>
    </source>
</evidence>
<dbReference type="HOGENOM" id="CLU_010091_2_1_2"/>
<reference evidence="15 16" key="1">
    <citation type="submission" date="2014-07" db="EMBL/GenBank/DDBJ databases">
        <title>Methanogenic archaea and the global carbon cycle.</title>
        <authorList>
            <person name="Henriksen J.R."/>
            <person name="Luke J."/>
            <person name="Reinhart S."/>
            <person name="Benedict M.N."/>
            <person name="Youngblut N.D."/>
            <person name="Metcalf M.E."/>
            <person name="Whitaker R.J."/>
            <person name="Metcalf W.W."/>
        </authorList>
    </citation>
    <scope>NUCLEOTIDE SEQUENCE [LARGE SCALE GENOMIC DNA]</scope>
    <source>
        <strain evidence="15 16">Wiesmoor</strain>
    </source>
</reference>
<evidence type="ECO:0000259" key="14">
    <source>
        <dbReference type="Pfam" id="PF02874"/>
    </source>
</evidence>
<dbReference type="KEGG" id="mbw:MSBRW_1638"/>
<dbReference type="SUPFAM" id="SSF50615">
    <property type="entry name" value="N-terminal domain of alpha and beta subunits of F1 ATP synthase"/>
    <property type="match status" value="1"/>
</dbReference>
<dbReference type="GO" id="GO:0043531">
    <property type="term" value="F:ADP binding"/>
    <property type="evidence" value="ECO:0007669"/>
    <property type="project" value="TreeGrafter"/>
</dbReference>
<dbReference type="HAMAP" id="MF_01346">
    <property type="entry name" value="ATP_synth_alpha_bact"/>
    <property type="match status" value="1"/>
</dbReference>
<keyword evidence="5" id="KW-0375">Hydrogen ion transport</keyword>
<name>A0A0E3LL97_METBA</name>
<feature type="compositionally biased region" description="Acidic residues" evidence="11">
    <location>
        <begin position="537"/>
        <end position="548"/>
    </location>
</feature>
<dbReference type="AlphaFoldDB" id="A0A0E3LL97"/>
<dbReference type="CDD" id="cd01132">
    <property type="entry name" value="F1-ATPase_alpha_CD"/>
    <property type="match status" value="1"/>
</dbReference>
<dbReference type="CDD" id="cd18116">
    <property type="entry name" value="ATP-synt_F1_alpha_N"/>
    <property type="match status" value="1"/>
</dbReference>
<evidence type="ECO:0000256" key="1">
    <source>
        <dbReference type="ARBA" id="ARBA00004370"/>
    </source>
</evidence>
<keyword evidence="4" id="KW-0547">Nucleotide-binding</keyword>
<proteinExistence type="inferred from homology"/>
<dbReference type="InterPro" id="IPR005294">
    <property type="entry name" value="ATP_synth_F1_asu"/>
</dbReference>
<dbReference type="Pfam" id="PF02874">
    <property type="entry name" value="ATP-synt_ab_N"/>
    <property type="match status" value="1"/>
</dbReference>
<dbReference type="EMBL" id="CP009526">
    <property type="protein sequence ID" value="AKB50891.1"/>
    <property type="molecule type" value="Genomic_DNA"/>
</dbReference>
<dbReference type="InterPro" id="IPR038376">
    <property type="entry name" value="ATP_synth_asu_C_sf"/>
</dbReference>
<dbReference type="InterPro" id="IPR036121">
    <property type="entry name" value="ATPase_F1/V1/A1_a/bsu_N_sf"/>
</dbReference>
<dbReference type="InterPro" id="IPR020003">
    <property type="entry name" value="ATPase_a/bsu_AS"/>
</dbReference>
<dbReference type="Pfam" id="PF00006">
    <property type="entry name" value="ATP-synt_ab"/>
    <property type="match status" value="1"/>
</dbReference>
<dbReference type="InterPro" id="IPR033732">
    <property type="entry name" value="ATP_synth_F1_a_nt-bd_dom"/>
</dbReference>
<dbReference type="InterPro" id="IPR017710">
    <property type="entry name" value="Alt_ATP_synth_F1_asu"/>
</dbReference>
<keyword evidence="7" id="KW-0406">Ion transport</keyword>
<comment type="subcellular location">
    <subcellularLocation>
        <location evidence="1">Membrane</location>
    </subcellularLocation>
</comment>
<evidence type="ECO:0000256" key="2">
    <source>
        <dbReference type="ARBA" id="ARBA00008936"/>
    </source>
</evidence>
<dbReference type="InterPro" id="IPR000793">
    <property type="entry name" value="ATP_synth_asu_C"/>
</dbReference>
<dbReference type="InterPro" id="IPR023366">
    <property type="entry name" value="ATP_synth_asu-like_sf"/>
</dbReference>
<dbReference type="GeneID" id="24823124"/>
<keyword evidence="3" id="KW-0813">Transport</keyword>
<feature type="compositionally biased region" description="Basic and acidic residues" evidence="11">
    <location>
        <begin position="549"/>
        <end position="571"/>
    </location>
</feature>
<dbReference type="InterPro" id="IPR027417">
    <property type="entry name" value="P-loop_NTPase"/>
</dbReference>
<dbReference type="Gene3D" id="3.40.50.300">
    <property type="entry name" value="P-loop containing nucleotide triphosphate hydrolases"/>
    <property type="match status" value="1"/>
</dbReference>
<evidence type="ECO:0000256" key="7">
    <source>
        <dbReference type="ARBA" id="ARBA00023065"/>
    </source>
</evidence>
<dbReference type="InterPro" id="IPR004100">
    <property type="entry name" value="ATPase_F1/V1/A1_a/bsu_N"/>
</dbReference>
<protein>
    <submittedName>
        <fullName evidence="15">Sodium-transporting ATPase subunit A</fullName>
    </submittedName>
</protein>
<dbReference type="CDD" id="cd18113">
    <property type="entry name" value="ATP-synt_F1_alpha_C"/>
    <property type="match status" value="1"/>
</dbReference>
<evidence type="ECO:0000256" key="10">
    <source>
        <dbReference type="ARBA" id="ARBA00023310"/>
    </source>
</evidence>
<gene>
    <name evidence="15" type="ORF">MSBRW_1638</name>
</gene>
<sequence>METKGLKDVFDKVFTEIHQARESVTPTLTPKEVGRILTVSTGIANVSGLPTVGFDELIKFPGDLFGIAFNVDEKEIGTVLLGEYSHLHAGDQVERTQRVMDVAVGEELLGRVIDPLGRPLDNKGPIVSSKRLPIERPSPAIMDRAPVTVPLQTGVKVIDALIPIGRGQRELILGDRQTGKTAIAIDTILNQRNFNVLCVYCAIGQRASAVARAVANLRERGAMDYTIVVVTEGNDPSGLIYIAPYAATSIAEYFMEAGRDVLIVYDDLTNHARAYRELSLLLRRPPGREAYPGDIFYIHSRLLERSTHLLKELGGGSLTALPIIETEAQNISAYIPTNLISITDGQIYLSPSLFELGVLPAVDVGKSVSRVGGKAQLAAYRAVAGDIKLAYSQFEELEAFTRFGARLDENTRKLIEHGRRIRALLKQPQNSPVPVPDQIVILVALNAKLFDNVPLDKMGEAESSLRKAVPDIPADVRDRFKGDKELSDKDRETILDIARKSLKPYQPNPESESKPEAKTEERSESETQNEERSESETQNEEITESETQTEEKTESETQNKGKSEPEAEEKS</sequence>
<keyword evidence="9" id="KW-0139">CF(1)</keyword>
<evidence type="ECO:0000256" key="8">
    <source>
        <dbReference type="ARBA" id="ARBA00023136"/>
    </source>
</evidence>
<dbReference type="FunFam" id="3.40.50.300:FF:000002">
    <property type="entry name" value="ATP synthase subunit alpha"/>
    <property type="match status" value="1"/>
</dbReference>
<keyword evidence="10" id="KW-0066">ATP synthesis</keyword>
<dbReference type="GO" id="GO:0005524">
    <property type="term" value="F:ATP binding"/>
    <property type="evidence" value="ECO:0007669"/>
    <property type="project" value="UniProtKB-KW"/>
</dbReference>
<keyword evidence="6" id="KW-0067">ATP-binding</keyword>
<dbReference type="SUPFAM" id="SSF47917">
    <property type="entry name" value="C-terminal domain of alpha and beta subunits of F1 ATP synthase"/>
    <property type="match status" value="1"/>
</dbReference>
<dbReference type="PANTHER" id="PTHR48082">
    <property type="entry name" value="ATP SYNTHASE SUBUNIT ALPHA, MITOCHONDRIAL"/>
    <property type="match status" value="1"/>
</dbReference>
<dbReference type="FunFam" id="1.20.150.20:FF:000004">
    <property type="entry name" value="ATP synthase subunit alpha, mitochondrial"/>
    <property type="match status" value="1"/>
</dbReference>
<dbReference type="GO" id="GO:0045259">
    <property type="term" value="C:proton-transporting ATP synthase complex"/>
    <property type="evidence" value="ECO:0007669"/>
    <property type="project" value="UniProtKB-KW"/>
</dbReference>
<evidence type="ECO:0000313" key="15">
    <source>
        <dbReference type="EMBL" id="AKB50891.1"/>
    </source>
</evidence>
<comment type="similarity">
    <text evidence="2">Belongs to the ATPase alpha/beta chains family.</text>
</comment>
<dbReference type="InterPro" id="IPR000194">
    <property type="entry name" value="ATPase_F1/V1/A1_a/bsu_nucl-bd"/>
</dbReference>
<dbReference type="NCBIfam" id="TIGR00962">
    <property type="entry name" value="atpA"/>
    <property type="match status" value="1"/>
</dbReference>
<evidence type="ECO:0000259" key="12">
    <source>
        <dbReference type="Pfam" id="PF00006"/>
    </source>
</evidence>
<dbReference type="PATRIC" id="fig|1434109.4.peg.2055"/>
<evidence type="ECO:0000256" key="5">
    <source>
        <dbReference type="ARBA" id="ARBA00022781"/>
    </source>
</evidence>
<dbReference type="Gene3D" id="2.40.30.20">
    <property type="match status" value="1"/>
</dbReference>
<dbReference type="PANTHER" id="PTHR48082:SF2">
    <property type="entry name" value="ATP SYNTHASE SUBUNIT ALPHA, MITOCHONDRIAL"/>
    <property type="match status" value="1"/>
</dbReference>
<accession>A0A0E3LL97</accession>
<dbReference type="NCBIfam" id="TIGR03324">
    <property type="entry name" value="alt_F1F0_F1_al"/>
    <property type="match status" value="1"/>
</dbReference>
<dbReference type="Pfam" id="PF00306">
    <property type="entry name" value="ATP-synt_ab_C"/>
    <property type="match status" value="1"/>
</dbReference>
<dbReference type="SUPFAM" id="SSF52540">
    <property type="entry name" value="P-loop containing nucleoside triphosphate hydrolases"/>
    <property type="match status" value="1"/>
</dbReference>
<feature type="domain" description="ATPase F1/V1/A1 complex alpha/beta subunit N-terminal" evidence="14">
    <location>
        <begin position="32"/>
        <end position="96"/>
    </location>
</feature>
<dbReference type="RefSeq" id="WP_011308026.1">
    <property type="nucleotide sequence ID" value="NZ_CP009526.1"/>
</dbReference>
<keyword evidence="8" id="KW-0472">Membrane</keyword>
<feature type="region of interest" description="Disordered" evidence="11">
    <location>
        <begin position="498"/>
        <end position="571"/>
    </location>
</feature>
<evidence type="ECO:0000256" key="3">
    <source>
        <dbReference type="ARBA" id="ARBA00022448"/>
    </source>
</evidence>